<proteinExistence type="inferred from homology"/>
<dbReference type="PANTHER" id="PTHR11157:SF69">
    <property type="entry name" value="ELONGATION OF VERY LONG CHAIN FATTY ACIDS PROTEIN 7"/>
    <property type="match status" value="1"/>
</dbReference>
<dbReference type="GO" id="GO:0034626">
    <property type="term" value="P:fatty acid elongation, polyunsaturated fatty acid"/>
    <property type="evidence" value="ECO:0007669"/>
    <property type="project" value="TreeGrafter"/>
</dbReference>
<name>A0A8S4DNU7_PLUXY</name>
<evidence type="ECO:0000256" key="1">
    <source>
        <dbReference type="ARBA" id="ARBA00004141"/>
    </source>
</evidence>
<dbReference type="GO" id="GO:0034625">
    <property type="term" value="P:fatty acid elongation, monounsaturated fatty acid"/>
    <property type="evidence" value="ECO:0007669"/>
    <property type="project" value="TreeGrafter"/>
</dbReference>
<keyword evidence="5 10" id="KW-0276">Fatty acid metabolism</keyword>
<dbReference type="Pfam" id="PF01151">
    <property type="entry name" value="ELO"/>
    <property type="match status" value="1"/>
</dbReference>
<evidence type="ECO:0000256" key="10">
    <source>
        <dbReference type="RuleBase" id="RU361115"/>
    </source>
</evidence>
<evidence type="ECO:0000313" key="11">
    <source>
        <dbReference type="EMBL" id="CAG9101078.1"/>
    </source>
</evidence>
<keyword evidence="7 10" id="KW-0443">Lipid metabolism</keyword>
<keyword evidence="8 10" id="KW-0472">Membrane</keyword>
<dbReference type="AlphaFoldDB" id="A0A8S4DNU7"/>
<dbReference type="EMBL" id="CAJHNJ030000006">
    <property type="protein sequence ID" value="CAG9101078.1"/>
    <property type="molecule type" value="Genomic_DNA"/>
</dbReference>
<sequence>MSSYCVLLTDTKTAFDEAGIAFIVFVYLLFTLRIGPKFMRNKSPWAPVEAIFFFNIIKLVHACFLTKYFYFYIDKMGIFPQECLDHVQSNIDCVYYRLMLVKMLDLCDTMYLILRNEFHQVTFSHVYRRLMMLFITWVCLKYDGTSVLWAFVGMVHSALLVPMYLADALVILGPRAARFAWWRKYFPAVYMAQFLIFLVHTGALSVELGCPRSRALMGAVAAHGAGFLMLYCFYWRYCRRVRARGEDEII</sequence>
<dbReference type="GO" id="GO:0009922">
    <property type="term" value="F:fatty acid elongase activity"/>
    <property type="evidence" value="ECO:0007669"/>
    <property type="project" value="UniProtKB-EC"/>
</dbReference>
<keyword evidence="4 10" id="KW-0812">Transmembrane</keyword>
<dbReference type="GO" id="GO:0019367">
    <property type="term" value="P:fatty acid elongation, saturated fatty acid"/>
    <property type="evidence" value="ECO:0007669"/>
    <property type="project" value="TreeGrafter"/>
</dbReference>
<comment type="similarity">
    <text evidence="10">Belongs to the ELO family.</text>
</comment>
<reference evidence="11" key="1">
    <citation type="submission" date="2020-11" db="EMBL/GenBank/DDBJ databases">
        <authorList>
            <person name="Whiteford S."/>
        </authorList>
    </citation>
    <scope>NUCLEOTIDE SEQUENCE</scope>
</reference>
<feature type="transmembrane region" description="Helical" evidence="10">
    <location>
        <begin position="149"/>
        <end position="173"/>
    </location>
</feature>
<evidence type="ECO:0000256" key="2">
    <source>
        <dbReference type="ARBA" id="ARBA00022516"/>
    </source>
</evidence>
<keyword evidence="12" id="KW-1185">Reference proteome</keyword>
<feature type="transmembrane region" description="Helical" evidence="10">
    <location>
        <begin position="185"/>
        <end position="203"/>
    </location>
</feature>
<dbReference type="PANTHER" id="PTHR11157">
    <property type="entry name" value="FATTY ACID ACYL TRANSFERASE-RELATED"/>
    <property type="match status" value="1"/>
</dbReference>
<keyword evidence="9 10" id="KW-0275">Fatty acid biosynthesis</keyword>
<evidence type="ECO:0000256" key="6">
    <source>
        <dbReference type="ARBA" id="ARBA00022989"/>
    </source>
</evidence>
<keyword evidence="2 10" id="KW-0444">Lipid biosynthesis</keyword>
<feature type="transmembrane region" description="Helical" evidence="10">
    <location>
        <begin position="215"/>
        <end position="234"/>
    </location>
</feature>
<dbReference type="GO" id="GO:0030148">
    <property type="term" value="P:sphingolipid biosynthetic process"/>
    <property type="evidence" value="ECO:0007669"/>
    <property type="project" value="TreeGrafter"/>
</dbReference>
<comment type="subcellular location">
    <subcellularLocation>
        <location evidence="1">Membrane</location>
        <topology evidence="1">Multi-pass membrane protein</topology>
    </subcellularLocation>
</comment>
<evidence type="ECO:0000256" key="4">
    <source>
        <dbReference type="ARBA" id="ARBA00022692"/>
    </source>
</evidence>
<evidence type="ECO:0000256" key="3">
    <source>
        <dbReference type="ARBA" id="ARBA00022679"/>
    </source>
</evidence>
<evidence type="ECO:0000256" key="8">
    <source>
        <dbReference type="ARBA" id="ARBA00023136"/>
    </source>
</evidence>
<feature type="transmembrane region" description="Helical" evidence="10">
    <location>
        <begin position="126"/>
        <end position="143"/>
    </location>
</feature>
<evidence type="ECO:0000256" key="9">
    <source>
        <dbReference type="ARBA" id="ARBA00023160"/>
    </source>
</evidence>
<dbReference type="GO" id="GO:0042761">
    <property type="term" value="P:very long-chain fatty acid biosynthetic process"/>
    <property type="evidence" value="ECO:0007669"/>
    <property type="project" value="TreeGrafter"/>
</dbReference>
<keyword evidence="6 10" id="KW-1133">Transmembrane helix</keyword>
<dbReference type="Proteomes" id="UP000653454">
    <property type="component" value="Unassembled WGS sequence"/>
</dbReference>
<keyword evidence="3 10" id="KW-0808">Transferase</keyword>
<dbReference type="GO" id="GO:0005789">
    <property type="term" value="C:endoplasmic reticulum membrane"/>
    <property type="evidence" value="ECO:0007669"/>
    <property type="project" value="TreeGrafter"/>
</dbReference>
<comment type="caution">
    <text evidence="11">The sequence shown here is derived from an EMBL/GenBank/DDBJ whole genome shotgun (WGS) entry which is preliminary data.</text>
</comment>
<feature type="transmembrane region" description="Helical" evidence="10">
    <location>
        <begin position="48"/>
        <end position="70"/>
    </location>
</feature>
<gene>
    <name evidence="11" type="ORF">PLXY2_LOCUS2551</name>
</gene>
<accession>A0A8S4DNU7</accession>
<evidence type="ECO:0000313" key="12">
    <source>
        <dbReference type="Proteomes" id="UP000653454"/>
    </source>
</evidence>
<evidence type="ECO:0000256" key="5">
    <source>
        <dbReference type="ARBA" id="ARBA00022832"/>
    </source>
</evidence>
<feature type="transmembrane region" description="Helical" evidence="10">
    <location>
        <begin position="18"/>
        <end position="36"/>
    </location>
</feature>
<dbReference type="EC" id="2.3.1.199" evidence="10"/>
<organism evidence="11 12">
    <name type="scientific">Plutella xylostella</name>
    <name type="common">Diamondback moth</name>
    <name type="synonym">Plutella maculipennis</name>
    <dbReference type="NCBI Taxonomy" id="51655"/>
    <lineage>
        <taxon>Eukaryota</taxon>
        <taxon>Metazoa</taxon>
        <taxon>Ecdysozoa</taxon>
        <taxon>Arthropoda</taxon>
        <taxon>Hexapoda</taxon>
        <taxon>Insecta</taxon>
        <taxon>Pterygota</taxon>
        <taxon>Neoptera</taxon>
        <taxon>Endopterygota</taxon>
        <taxon>Lepidoptera</taxon>
        <taxon>Glossata</taxon>
        <taxon>Ditrysia</taxon>
        <taxon>Yponomeutoidea</taxon>
        <taxon>Plutellidae</taxon>
        <taxon>Plutella</taxon>
    </lineage>
</organism>
<dbReference type="InterPro" id="IPR002076">
    <property type="entry name" value="ELO_fam"/>
</dbReference>
<protein>
    <recommendedName>
        <fullName evidence="10">Elongation of very long chain fatty acids protein</fullName>
        <ecNumber evidence="10">2.3.1.199</ecNumber>
    </recommendedName>
    <alternativeName>
        <fullName evidence="10">Very-long-chain 3-oxoacyl-CoA synthase</fullName>
    </alternativeName>
</protein>
<evidence type="ECO:0000256" key="7">
    <source>
        <dbReference type="ARBA" id="ARBA00023098"/>
    </source>
</evidence>
<comment type="catalytic activity">
    <reaction evidence="10">
        <text>a very-long-chain acyl-CoA + malonyl-CoA + H(+) = a very-long-chain 3-oxoacyl-CoA + CO2 + CoA</text>
        <dbReference type="Rhea" id="RHEA:32727"/>
        <dbReference type="ChEBI" id="CHEBI:15378"/>
        <dbReference type="ChEBI" id="CHEBI:16526"/>
        <dbReference type="ChEBI" id="CHEBI:57287"/>
        <dbReference type="ChEBI" id="CHEBI:57384"/>
        <dbReference type="ChEBI" id="CHEBI:90725"/>
        <dbReference type="ChEBI" id="CHEBI:90736"/>
        <dbReference type="EC" id="2.3.1.199"/>
    </reaction>
</comment>